<dbReference type="CDD" id="cd03220">
    <property type="entry name" value="ABC_KpsT_Wzt"/>
    <property type="match status" value="1"/>
</dbReference>
<dbReference type="InterPro" id="IPR015860">
    <property type="entry name" value="ABC_transpr_TagH-like"/>
</dbReference>
<evidence type="ECO:0000256" key="2">
    <source>
        <dbReference type="ARBA" id="ARBA00022448"/>
    </source>
</evidence>
<dbReference type="InterPro" id="IPR003593">
    <property type="entry name" value="AAA+_ATPase"/>
</dbReference>
<dbReference type="PANTHER" id="PTHR46743">
    <property type="entry name" value="TEICHOIC ACIDS EXPORT ATP-BINDING PROTEIN TAGH"/>
    <property type="match status" value="1"/>
</dbReference>
<dbReference type="Pfam" id="PF00005">
    <property type="entry name" value="ABC_tran"/>
    <property type="match status" value="1"/>
</dbReference>
<comment type="similarity">
    <text evidence="1">Belongs to the ABC transporter superfamily.</text>
</comment>
<feature type="domain" description="ABC transporter" evidence="5">
    <location>
        <begin position="38"/>
        <end position="262"/>
    </location>
</feature>
<dbReference type="EMBL" id="RYFG02000108">
    <property type="protein sequence ID" value="TRW92210.1"/>
    <property type="molecule type" value="Genomic_DNA"/>
</dbReference>
<dbReference type="Proteomes" id="UP000733744">
    <property type="component" value="Unassembled WGS sequence"/>
</dbReference>
<dbReference type="InterPro" id="IPR027417">
    <property type="entry name" value="P-loop_NTPase"/>
</dbReference>
<comment type="caution">
    <text evidence="6">The sequence shown here is derived from an EMBL/GenBank/DDBJ whole genome shotgun (WGS) entry which is preliminary data.</text>
</comment>
<dbReference type="CDD" id="cd10147">
    <property type="entry name" value="Wzt_C-like"/>
    <property type="match status" value="1"/>
</dbReference>
<evidence type="ECO:0000256" key="3">
    <source>
        <dbReference type="ARBA" id="ARBA00022741"/>
    </source>
</evidence>
<name>A0ABY3C7Y3_9GAMM</name>
<accession>A0ABY3C7Y3</accession>
<sequence length="420" mass="46393">MKQIELPQEPVSANTDTAVAIDVKHLSKCYQLYNQPHDRLKQFLWGGRRQYFREFWALKDVNFEVAKGEVLGIIGRNGAGKSTLLQLLCGTLTPSSGHVEVGGRITALLELGAGFNPEFTGRENVYLSASILGLSKQEIDERFEEIVEFSGIREFLDQPVKTYSSGMYVRLAFSVATSVDPDILIVDEALSVGDGEFARKSFDRIRSMKEAGKTILFCSHSLYQVEAFCDRALWLDHGQLMHFDEPQKVVQRYSKFLLGDAKTSALISANPQAVSATQGHARLSHVAVSLDGATGRELKGRPGENDLSIRVQFESDPQLPAPTVGVTINYGSLMTVASVLSHSENVPIKRSEFGKGEVIIDFPALPLRKGEFHVTVYLCSEDTVLVYDSAQTVATLHIEDPLPEPGLVKLAHCWHTRAID</sequence>
<dbReference type="RefSeq" id="WP_127028274.1">
    <property type="nucleotide sequence ID" value="NZ_RYFG02000108.1"/>
</dbReference>
<protein>
    <submittedName>
        <fullName evidence="6">ABC transporter ATP-binding protein</fullName>
    </submittedName>
</protein>
<dbReference type="InterPro" id="IPR029439">
    <property type="entry name" value="Wzt_C"/>
</dbReference>
<keyword evidence="3" id="KW-0547">Nucleotide-binding</keyword>
<proteinExistence type="inferred from homology"/>
<dbReference type="InterPro" id="IPR003439">
    <property type="entry name" value="ABC_transporter-like_ATP-bd"/>
</dbReference>
<organism evidence="6 7">
    <name type="scientific">Candidatus Methylobacter oryzae</name>
    <dbReference type="NCBI Taxonomy" id="2497749"/>
    <lineage>
        <taxon>Bacteria</taxon>
        <taxon>Pseudomonadati</taxon>
        <taxon>Pseudomonadota</taxon>
        <taxon>Gammaproteobacteria</taxon>
        <taxon>Methylococcales</taxon>
        <taxon>Methylococcaceae</taxon>
        <taxon>Methylobacter</taxon>
    </lineage>
</organism>
<dbReference type="GO" id="GO:0005524">
    <property type="term" value="F:ATP binding"/>
    <property type="evidence" value="ECO:0007669"/>
    <property type="project" value="UniProtKB-KW"/>
</dbReference>
<dbReference type="InterPro" id="IPR050683">
    <property type="entry name" value="Bact_Polysacc_Export_ATP-bd"/>
</dbReference>
<dbReference type="SMART" id="SM00382">
    <property type="entry name" value="AAA"/>
    <property type="match status" value="1"/>
</dbReference>
<evidence type="ECO:0000313" key="6">
    <source>
        <dbReference type="EMBL" id="TRW92210.1"/>
    </source>
</evidence>
<keyword evidence="7" id="KW-1185">Reference proteome</keyword>
<keyword evidence="2" id="KW-0813">Transport</keyword>
<dbReference type="Gene3D" id="3.40.50.300">
    <property type="entry name" value="P-loop containing nucleotide triphosphate hydrolases"/>
    <property type="match status" value="1"/>
</dbReference>
<gene>
    <name evidence="6" type="ORF">EKO24_015390</name>
</gene>
<evidence type="ECO:0000259" key="5">
    <source>
        <dbReference type="PROSITE" id="PS50893"/>
    </source>
</evidence>
<reference evidence="6 7" key="1">
    <citation type="journal article" date="2019" name="Antonie Van Leeuwenhoek">
        <title>Description of 'Ca. Methylobacter oryzae' KRF1, a novel species from the environmentally important Methylobacter clade 2.</title>
        <authorList>
            <person name="Khatri K."/>
            <person name="Mohite J.A."/>
            <person name="Pandit P.S."/>
            <person name="Bahulikar R."/>
            <person name="Rahalkar M.C."/>
        </authorList>
    </citation>
    <scope>NUCLEOTIDE SEQUENCE [LARGE SCALE GENOMIC DNA]</scope>
    <source>
        <strain evidence="6 7">KRF1</strain>
    </source>
</reference>
<evidence type="ECO:0000313" key="7">
    <source>
        <dbReference type="Proteomes" id="UP000733744"/>
    </source>
</evidence>
<dbReference type="PANTHER" id="PTHR46743:SF2">
    <property type="entry name" value="TEICHOIC ACIDS EXPORT ATP-BINDING PROTEIN TAGH"/>
    <property type="match status" value="1"/>
</dbReference>
<evidence type="ECO:0000256" key="1">
    <source>
        <dbReference type="ARBA" id="ARBA00005417"/>
    </source>
</evidence>
<evidence type="ECO:0000256" key="4">
    <source>
        <dbReference type="ARBA" id="ARBA00022840"/>
    </source>
</evidence>
<keyword evidence="4 6" id="KW-0067">ATP-binding</keyword>
<dbReference type="SUPFAM" id="SSF52540">
    <property type="entry name" value="P-loop containing nucleoside triphosphate hydrolases"/>
    <property type="match status" value="1"/>
</dbReference>
<dbReference type="PROSITE" id="PS50893">
    <property type="entry name" value="ABC_TRANSPORTER_2"/>
    <property type="match status" value="1"/>
</dbReference>